<evidence type="ECO:0000259" key="7">
    <source>
        <dbReference type="Pfam" id="PF07980"/>
    </source>
</evidence>
<dbReference type="Pfam" id="PF14322">
    <property type="entry name" value="SusD-like_3"/>
    <property type="match status" value="1"/>
</dbReference>
<dbReference type="Pfam" id="PF07980">
    <property type="entry name" value="SusD_RagB"/>
    <property type="match status" value="1"/>
</dbReference>
<proteinExistence type="inferred from homology"/>
<reference evidence="9 10" key="1">
    <citation type="submission" date="2018-02" db="EMBL/GenBank/DDBJ databases">
        <title>Sphingobacterium KA21.</title>
        <authorList>
            <person name="Vasarhelyi B.M."/>
            <person name="Deshmukh S."/>
            <person name="Balint B."/>
            <person name="Kukolya J."/>
        </authorList>
    </citation>
    <scope>NUCLEOTIDE SEQUENCE [LARGE SCALE GENOMIC DNA]</scope>
    <source>
        <strain evidence="9 10">Ka21</strain>
    </source>
</reference>
<feature type="domain" description="SusD-like N-terminal" evidence="8">
    <location>
        <begin position="35"/>
        <end position="234"/>
    </location>
</feature>
<evidence type="ECO:0000259" key="8">
    <source>
        <dbReference type="Pfam" id="PF14322"/>
    </source>
</evidence>
<feature type="domain" description="RagB/SusD" evidence="7">
    <location>
        <begin position="344"/>
        <end position="424"/>
    </location>
</feature>
<comment type="similarity">
    <text evidence="2">Belongs to the SusD family.</text>
</comment>
<evidence type="ECO:0000256" key="2">
    <source>
        <dbReference type="ARBA" id="ARBA00006275"/>
    </source>
</evidence>
<protein>
    <recommendedName>
        <fullName evidence="11">RagB/SusD family nutrient uptake outer membrane protein</fullName>
    </recommendedName>
</protein>
<organism evidence="9 10">
    <name type="scientific">Sphingobacterium pedocola</name>
    <dbReference type="NCBI Taxonomy" id="2082722"/>
    <lineage>
        <taxon>Bacteria</taxon>
        <taxon>Pseudomonadati</taxon>
        <taxon>Bacteroidota</taxon>
        <taxon>Sphingobacteriia</taxon>
        <taxon>Sphingobacteriales</taxon>
        <taxon>Sphingobacteriaceae</taxon>
        <taxon>Sphingobacterium</taxon>
    </lineage>
</organism>
<accession>A0ABR9T3V9</accession>
<comment type="caution">
    <text evidence="9">The sequence shown here is derived from an EMBL/GenBank/DDBJ whole genome shotgun (WGS) entry which is preliminary data.</text>
</comment>
<feature type="transmembrane region" description="Helical" evidence="6">
    <location>
        <begin position="18"/>
        <end position="37"/>
    </location>
</feature>
<evidence type="ECO:0000256" key="4">
    <source>
        <dbReference type="ARBA" id="ARBA00023136"/>
    </source>
</evidence>
<name>A0ABR9T3V9_9SPHI</name>
<keyword evidence="6" id="KW-0812">Transmembrane</keyword>
<evidence type="ECO:0000256" key="6">
    <source>
        <dbReference type="SAM" id="Phobius"/>
    </source>
</evidence>
<evidence type="ECO:0000256" key="1">
    <source>
        <dbReference type="ARBA" id="ARBA00004442"/>
    </source>
</evidence>
<comment type="subcellular location">
    <subcellularLocation>
        <location evidence="1">Cell outer membrane</location>
    </subcellularLocation>
</comment>
<evidence type="ECO:0008006" key="11">
    <source>
        <dbReference type="Google" id="ProtNLM"/>
    </source>
</evidence>
<dbReference type="InterPro" id="IPR011990">
    <property type="entry name" value="TPR-like_helical_dom_sf"/>
</dbReference>
<evidence type="ECO:0000256" key="5">
    <source>
        <dbReference type="ARBA" id="ARBA00023237"/>
    </source>
</evidence>
<dbReference type="Gene3D" id="1.25.40.390">
    <property type="match status" value="1"/>
</dbReference>
<evidence type="ECO:0000256" key="3">
    <source>
        <dbReference type="ARBA" id="ARBA00022729"/>
    </source>
</evidence>
<keyword evidence="4 6" id="KW-0472">Membrane</keyword>
<dbReference type="Proteomes" id="UP000618319">
    <property type="component" value="Unassembled WGS sequence"/>
</dbReference>
<keyword evidence="3" id="KW-0732">Signal</keyword>
<dbReference type="EMBL" id="PSKQ01000010">
    <property type="protein sequence ID" value="MBE8719347.1"/>
    <property type="molecule type" value="Genomic_DNA"/>
</dbReference>
<dbReference type="InterPro" id="IPR033985">
    <property type="entry name" value="SusD-like_N"/>
</dbReference>
<sequence>MDFWLECSIIKTRFMRRIIFIICFALGGMFTGCEEFLDKKSDMSLTVIDSPDDLFALMDDISRMNRSAVVLQNASDEYYLTQADLNSLPKEFDRESHVWDLKTQNVEDWNALYHIVHISNVVLDNLEGLNLQETDRQFKVLKGMALFYRSHAYYNLLQIFSKQYNEMSASADLGIVLRTNSDFSVKSRRSTVEESYKQVITDLEKASLLLDPLSAYRTRPSEWACEALLARVYLIMGDFEKSEIHAARCLAISDVLLDYNEIPNNAAAPFQLLNDEIIFYSNTSVAITAQAAKALVPAEVYNQYEEGDLRKSLFFDVRNVARITFKGSYNGSIYNVFNGIATDEVYLILAESYIRLDKLDEALEVLNMLKRHRWNRENFELFSAVTKEECLDILKTERLRQLFFRGQRIIDCRRWRNLGENVMLNRLIGDINVDFDFSTTEMVWNIPDQVLNLTDLSQN</sequence>
<evidence type="ECO:0000313" key="10">
    <source>
        <dbReference type="Proteomes" id="UP000618319"/>
    </source>
</evidence>
<keyword evidence="10" id="KW-1185">Reference proteome</keyword>
<dbReference type="SUPFAM" id="SSF48452">
    <property type="entry name" value="TPR-like"/>
    <property type="match status" value="1"/>
</dbReference>
<gene>
    <name evidence="9" type="ORF">C4F40_01205</name>
</gene>
<dbReference type="InterPro" id="IPR012944">
    <property type="entry name" value="SusD_RagB_dom"/>
</dbReference>
<keyword evidence="5" id="KW-0998">Cell outer membrane</keyword>
<keyword evidence="6" id="KW-1133">Transmembrane helix</keyword>
<evidence type="ECO:0000313" key="9">
    <source>
        <dbReference type="EMBL" id="MBE8719347.1"/>
    </source>
</evidence>